<keyword evidence="6 8" id="KW-0472">Membrane</keyword>
<feature type="domain" description="DUF7579" evidence="10">
    <location>
        <begin position="487"/>
        <end position="604"/>
    </location>
</feature>
<accession>A0A7J7CPY5</accession>
<evidence type="ECO:0000256" key="6">
    <source>
        <dbReference type="ARBA" id="ARBA00023136"/>
    </source>
</evidence>
<evidence type="ECO:0000313" key="13">
    <source>
        <dbReference type="Proteomes" id="UP000593562"/>
    </source>
</evidence>
<dbReference type="InterPro" id="IPR056001">
    <property type="entry name" value="DUF7579"/>
</dbReference>
<dbReference type="OrthoDB" id="168404at2759"/>
<keyword evidence="13" id="KW-1185">Reference proteome</keyword>
<sequence>MEFETLTIASPQRQLAMCSLRGLFFTAKIVHFIMVLSCTFFWFTACGPCSLNGMKSSTKYDACGAYNDNHVSVLQDVITGDPSTGYVPGSPMTPASVDSFCTDSRSFCFHSTMPGFLNKNCKFKAAASEIYGSNDTDPLSLGSTHSSGWASNRSWSTDNAAFAGSNGKTISCSLSSKKDLYGLAFTQTDGVDRHELSTCEGPLQNPKSMTRLRKDSEHTNTDIHVASPSVDISPPLLDWGEKNLYYPSVAFLTVKNIHNDSILHIYEPFSTNIQFYPCNFSEAILEPGEVASICFVFLPRFLGMSSSHLILQTSCGGFLVLAKGFAIESPYEIQPLLSIDVLPDGRLRKNLSLFNPFNETLFVKEVTARLSVYQGNTSHLTETTCSIDKLQESNELLLPSIRDWLVLKKGQGGFPLMAIRPHENWEFIAHKSGIVLEVDLSYESEGKIIGAICMKLVRSSQDQSDTVVVPIEVNLNGKAPNDDIEESLSVYLEAVVPCDATGTVVSISLKNGGPDMLSVLKVSGIATAKDFQIKYVEGLLLFPGTATQVAVINCTELAVELIERPLEFSKTDTNCKLLILTNDSSSSETVIPCRDIIYVCSRHQNDSSFGHRYLSREVGPGNMRTGSLENSLMVPSPIKALETVEADESVLGNWKSQGTTTGMSVLDDHEILFPMVQVGTHGGKWINVNNPSHQPVVMQLILNSGGEIVDECNVLEGSIQSPSSGGIIRRGYTAQKKYGFSIGESALTEAFVHPHGIASFGPIFFHPSDRCRWRSSVLIRNNLSGVEWLSLRGYGGSVSLTLLEGSEPVQSVEFNMKLPTPLNISPPDILFHVSEMSYACSQPLTKELFAKNTGDLPLEVKSIKVSGTECWFDGFLVHTCKGFFLDPGESVKLLITYRTDFSAVMVRRDLELALASGYLVIPMKASLPFHTLNLCKKSVFWMRLRKFSVAVLIAVSFMFLVFCCVYPQVTVFSSQDYLYRSEKRSITSKRSDHRNNKFPASISRDCLFRSVQEYQIMKQTSVCKYLFGQGGVVKEGMAAHHEKPILENHRNIFLEAEKDKAFPSPQKDPAALENSVPVDASHTGNLVIRIGKEKRKRRKRKGVVGTGLIGQIEVSSSHSGNSTPSSPLSPVISVTPSRAHSLSPDVDPVGTKNHFTKVIDQHSEKSQISEPTAKATVFKQSISSNCCSDKSFASTTGHPSSLRETVSKPVLLPSATFPGSSRAAPIIPCSSPLSSKSALAPHARAPGPKLCNQKTMKVEEKVGDEYEYNIWDDHLSRLHFMGVSKNITTMSVGAREENSYSFFVRGPEAFITKPQQKYVSCFKQEG</sequence>
<evidence type="ECO:0000256" key="1">
    <source>
        <dbReference type="ARBA" id="ARBA00004479"/>
    </source>
</evidence>
<evidence type="ECO:0000259" key="11">
    <source>
        <dbReference type="Pfam" id="PF24501"/>
    </source>
</evidence>
<dbReference type="InterPro" id="IPR055437">
    <property type="entry name" value="TMEM131L_Ig_5"/>
</dbReference>
<gene>
    <name evidence="12" type="ORF">HS088_TW14G00259</name>
</gene>
<feature type="transmembrane region" description="Helical" evidence="8">
    <location>
        <begin position="947"/>
        <end position="969"/>
    </location>
</feature>
<keyword evidence="4" id="KW-0732">Signal</keyword>
<feature type="compositionally biased region" description="Low complexity" evidence="7">
    <location>
        <begin position="1115"/>
        <end position="1130"/>
    </location>
</feature>
<feature type="region of interest" description="Disordered" evidence="7">
    <location>
        <begin position="1114"/>
        <end position="1150"/>
    </location>
</feature>
<dbReference type="EMBL" id="JAAARO010000014">
    <property type="protein sequence ID" value="KAF5736124.1"/>
    <property type="molecule type" value="Genomic_DNA"/>
</dbReference>
<feature type="domain" description="Transmembrane protein 131-like N-terminal" evidence="9">
    <location>
        <begin position="230"/>
        <end position="313"/>
    </location>
</feature>
<evidence type="ECO:0008006" key="14">
    <source>
        <dbReference type="Google" id="ProtNLM"/>
    </source>
</evidence>
<name>A0A7J7CPY5_TRIWF</name>
<evidence type="ECO:0000256" key="3">
    <source>
        <dbReference type="ARBA" id="ARBA00022692"/>
    </source>
</evidence>
<comment type="similarity">
    <text evidence="2">Belongs to the TMEM131 family.</text>
</comment>
<dbReference type="Proteomes" id="UP000593562">
    <property type="component" value="Unassembled WGS sequence"/>
</dbReference>
<evidence type="ECO:0000259" key="10">
    <source>
        <dbReference type="Pfam" id="PF24474"/>
    </source>
</evidence>
<comment type="subcellular location">
    <subcellularLocation>
        <location evidence="1">Membrane</location>
        <topology evidence="1">Single-pass type I membrane protein</topology>
    </subcellularLocation>
</comment>
<evidence type="ECO:0000256" key="8">
    <source>
        <dbReference type="SAM" id="Phobius"/>
    </source>
</evidence>
<evidence type="ECO:0000256" key="5">
    <source>
        <dbReference type="ARBA" id="ARBA00022989"/>
    </source>
</evidence>
<feature type="domain" description="TMEM131L fifth Ig-like" evidence="11">
    <location>
        <begin position="852"/>
        <end position="916"/>
    </location>
</feature>
<keyword evidence="5 8" id="KW-1133">Transmembrane helix</keyword>
<dbReference type="PANTHER" id="PTHR22050">
    <property type="entry name" value="RW1 PROTEIN HOMOLOG"/>
    <property type="match status" value="1"/>
</dbReference>
<evidence type="ECO:0000256" key="4">
    <source>
        <dbReference type="ARBA" id="ARBA00022729"/>
    </source>
</evidence>
<dbReference type="InParanoid" id="A0A7J7CPY5"/>
<proteinExistence type="inferred from homology"/>
<evidence type="ECO:0000259" key="9">
    <source>
        <dbReference type="Pfam" id="PF12371"/>
    </source>
</evidence>
<dbReference type="InterPro" id="IPR039877">
    <property type="entry name" value="TMEM131-like"/>
</dbReference>
<dbReference type="Pfam" id="PF12371">
    <property type="entry name" value="TMEM131_like_N"/>
    <property type="match status" value="1"/>
</dbReference>
<evidence type="ECO:0000313" key="12">
    <source>
        <dbReference type="EMBL" id="KAF5736124.1"/>
    </source>
</evidence>
<dbReference type="Pfam" id="PF24501">
    <property type="entry name" value="Ig_TMEM131L_5"/>
    <property type="match status" value="1"/>
</dbReference>
<feature type="transmembrane region" description="Helical" evidence="8">
    <location>
        <begin position="912"/>
        <end position="935"/>
    </location>
</feature>
<organism evidence="12 13">
    <name type="scientific">Tripterygium wilfordii</name>
    <name type="common">Thunder God vine</name>
    <dbReference type="NCBI Taxonomy" id="458696"/>
    <lineage>
        <taxon>Eukaryota</taxon>
        <taxon>Viridiplantae</taxon>
        <taxon>Streptophyta</taxon>
        <taxon>Embryophyta</taxon>
        <taxon>Tracheophyta</taxon>
        <taxon>Spermatophyta</taxon>
        <taxon>Magnoliopsida</taxon>
        <taxon>eudicotyledons</taxon>
        <taxon>Gunneridae</taxon>
        <taxon>Pentapetalae</taxon>
        <taxon>rosids</taxon>
        <taxon>fabids</taxon>
        <taxon>Celastrales</taxon>
        <taxon>Celastraceae</taxon>
        <taxon>Tripterygium</taxon>
    </lineage>
</organism>
<keyword evidence="3 8" id="KW-0812">Transmembrane</keyword>
<evidence type="ECO:0000256" key="7">
    <source>
        <dbReference type="SAM" id="MobiDB-lite"/>
    </source>
</evidence>
<dbReference type="InterPro" id="IPR022113">
    <property type="entry name" value="TMEM131L_N"/>
</dbReference>
<feature type="transmembrane region" description="Helical" evidence="8">
    <location>
        <begin position="22"/>
        <end position="43"/>
    </location>
</feature>
<dbReference type="PANTHER" id="PTHR22050:SF0">
    <property type="entry name" value="TRANSMEMBRANE PROTEIN 131 HOMOLOG"/>
    <property type="match status" value="1"/>
</dbReference>
<evidence type="ECO:0000256" key="2">
    <source>
        <dbReference type="ARBA" id="ARBA00006682"/>
    </source>
</evidence>
<protein>
    <recommendedName>
        <fullName evidence="14">Transmembrane protein</fullName>
    </recommendedName>
</protein>
<dbReference type="Pfam" id="PF24474">
    <property type="entry name" value="DUF7579"/>
    <property type="match status" value="1"/>
</dbReference>
<feature type="region of interest" description="Disordered" evidence="7">
    <location>
        <begin position="198"/>
        <end position="220"/>
    </location>
</feature>
<dbReference type="GO" id="GO:0016020">
    <property type="term" value="C:membrane"/>
    <property type="evidence" value="ECO:0007669"/>
    <property type="project" value="UniProtKB-SubCell"/>
</dbReference>
<comment type="caution">
    <text evidence="12">The sequence shown here is derived from an EMBL/GenBank/DDBJ whole genome shotgun (WGS) entry which is preliminary data.</text>
</comment>
<reference evidence="12 13" key="1">
    <citation type="journal article" date="2020" name="Nat. Commun.">
        <title>Genome of Tripterygium wilfordii and identification of cytochrome P450 involved in triptolide biosynthesis.</title>
        <authorList>
            <person name="Tu L."/>
            <person name="Su P."/>
            <person name="Zhang Z."/>
            <person name="Gao L."/>
            <person name="Wang J."/>
            <person name="Hu T."/>
            <person name="Zhou J."/>
            <person name="Zhang Y."/>
            <person name="Zhao Y."/>
            <person name="Liu Y."/>
            <person name="Song Y."/>
            <person name="Tong Y."/>
            <person name="Lu Y."/>
            <person name="Yang J."/>
            <person name="Xu C."/>
            <person name="Jia M."/>
            <person name="Peters R.J."/>
            <person name="Huang L."/>
            <person name="Gao W."/>
        </authorList>
    </citation>
    <scope>NUCLEOTIDE SEQUENCE [LARGE SCALE GENOMIC DNA]</scope>
    <source>
        <strain evidence="13">cv. XIE 37</strain>
        <tissue evidence="12">Leaf</tissue>
    </source>
</reference>